<dbReference type="NCBIfam" id="NF007296">
    <property type="entry name" value="PRK09774.1"/>
    <property type="match status" value="1"/>
</dbReference>
<name>A0A1C3HDB2_SERMA</name>
<dbReference type="InterPro" id="IPR032623">
    <property type="entry name" value="FecR_N"/>
</dbReference>
<dbReference type="PANTHER" id="PTHR30273">
    <property type="entry name" value="PERIPLASMIC SIGNAL SENSOR AND SIGMA FACTOR ACTIVATOR FECR-RELATED"/>
    <property type="match status" value="1"/>
</dbReference>
<dbReference type="InterPro" id="IPR012373">
    <property type="entry name" value="Ferrdict_sens_TM"/>
</dbReference>
<dbReference type="Pfam" id="PF04773">
    <property type="entry name" value="FecR"/>
    <property type="match status" value="1"/>
</dbReference>
<protein>
    <submittedName>
        <fullName evidence="3">Fec operon regulator FecR</fullName>
    </submittedName>
</protein>
<sequence>MSNAITPEQRQALKMAAHWYALLCDEHVTDRQRQQWQAWHQQHDDHRWAWQRVEALQSQLQGVPGKFSYRALDRADRQSAIDRRTLLKSLLLLLGVSGSGFLYQSPLGRELRADYRTATGEIKPIVLSDGTQLVLNTASAVDVHYDDRQRLIRLHTGEISLVTGRDPRPLWVQSPQGAMRALGTRFLVRESGGETRLTVLEHAVEAQLAQDARQTRRVEAGEQIGFSATAFSEKQPAAAEDGWLRGVLSVSQWRLDRVIAELARYRRGHLSCDPAVAGLRVSGSFPLNDTDRALALLSQTLPVRLQGFTRYWLQIVPA</sequence>
<evidence type="ECO:0000313" key="3">
    <source>
        <dbReference type="EMBL" id="SAY43040.1"/>
    </source>
</evidence>
<dbReference type="Gene3D" id="2.60.120.1440">
    <property type="match status" value="1"/>
</dbReference>
<dbReference type="PIRSF" id="PIRSF018266">
    <property type="entry name" value="FecR"/>
    <property type="match status" value="1"/>
</dbReference>
<dbReference type="Pfam" id="PF16220">
    <property type="entry name" value="DUF4880"/>
    <property type="match status" value="1"/>
</dbReference>
<gene>
    <name evidence="3" type="ORF">PWN146_01731</name>
</gene>
<feature type="domain" description="FecR protein" evidence="1">
    <location>
        <begin position="114"/>
        <end position="205"/>
    </location>
</feature>
<evidence type="ECO:0000259" key="2">
    <source>
        <dbReference type="Pfam" id="PF16220"/>
    </source>
</evidence>
<accession>A0A1C3HDB2</accession>
<dbReference type="PANTHER" id="PTHR30273:SF2">
    <property type="entry name" value="PROTEIN FECR"/>
    <property type="match status" value="1"/>
</dbReference>
<proteinExistence type="predicted"/>
<organism evidence="3">
    <name type="scientific">Serratia marcescens</name>
    <dbReference type="NCBI Taxonomy" id="615"/>
    <lineage>
        <taxon>Bacteria</taxon>
        <taxon>Pseudomonadati</taxon>
        <taxon>Pseudomonadota</taxon>
        <taxon>Gammaproteobacteria</taxon>
        <taxon>Enterobacterales</taxon>
        <taxon>Yersiniaceae</taxon>
        <taxon>Serratia</taxon>
    </lineage>
</organism>
<evidence type="ECO:0000259" key="1">
    <source>
        <dbReference type="Pfam" id="PF04773"/>
    </source>
</evidence>
<reference evidence="3" key="1">
    <citation type="submission" date="2016-05" db="EMBL/GenBank/DDBJ databases">
        <authorList>
            <person name="Cock P.J.A."/>
            <person name="Cock P.J.A."/>
        </authorList>
    </citation>
    <scope>NUCLEOTIDE SEQUENCE</scope>
    <source>
        <strain evidence="3">PWN146_assembly</strain>
    </source>
</reference>
<dbReference type="EMBL" id="LT575490">
    <property type="protein sequence ID" value="SAY43040.1"/>
    <property type="molecule type" value="Genomic_DNA"/>
</dbReference>
<dbReference type="GO" id="GO:0016989">
    <property type="term" value="F:sigma factor antagonist activity"/>
    <property type="evidence" value="ECO:0007669"/>
    <property type="project" value="TreeGrafter"/>
</dbReference>
<dbReference type="AlphaFoldDB" id="A0A1C3HDB2"/>
<feature type="domain" description="FecR N-terminal" evidence="2">
    <location>
        <begin position="16"/>
        <end position="56"/>
    </location>
</feature>
<dbReference type="InterPro" id="IPR006860">
    <property type="entry name" value="FecR"/>
</dbReference>